<gene>
    <name evidence="4" type="ORF">TPA0910_57420</name>
</gene>
<dbReference type="Gene3D" id="3.60.40.10">
    <property type="entry name" value="PPM-type phosphatase domain"/>
    <property type="match status" value="1"/>
</dbReference>
<dbReference type="InterPro" id="IPR003018">
    <property type="entry name" value="GAF"/>
</dbReference>
<dbReference type="SUPFAM" id="SSF81606">
    <property type="entry name" value="PP2C-like"/>
    <property type="match status" value="1"/>
</dbReference>
<dbReference type="InterPro" id="IPR035965">
    <property type="entry name" value="PAS-like_dom_sf"/>
</dbReference>
<dbReference type="SMART" id="SM00065">
    <property type="entry name" value="GAF"/>
    <property type="match status" value="1"/>
</dbReference>
<dbReference type="Gene3D" id="3.30.450.40">
    <property type="match status" value="1"/>
</dbReference>
<dbReference type="Pfam" id="PF01590">
    <property type="entry name" value="GAF"/>
    <property type="match status" value="1"/>
</dbReference>
<protein>
    <recommendedName>
        <fullName evidence="3">PAS domain-containing protein</fullName>
    </recommendedName>
</protein>
<dbReference type="InterPro" id="IPR000014">
    <property type="entry name" value="PAS"/>
</dbReference>
<proteinExistence type="predicted"/>
<dbReference type="CDD" id="cd16936">
    <property type="entry name" value="HATPase_RsbW-like"/>
    <property type="match status" value="1"/>
</dbReference>
<evidence type="ECO:0000256" key="2">
    <source>
        <dbReference type="SAM" id="MobiDB-lite"/>
    </source>
</evidence>
<dbReference type="InterPro" id="IPR029016">
    <property type="entry name" value="GAF-like_dom_sf"/>
</dbReference>
<evidence type="ECO:0000259" key="3">
    <source>
        <dbReference type="PROSITE" id="PS50112"/>
    </source>
</evidence>
<dbReference type="InterPro" id="IPR003594">
    <property type="entry name" value="HATPase_dom"/>
</dbReference>
<dbReference type="PROSITE" id="PS50112">
    <property type="entry name" value="PAS"/>
    <property type="match status" value="2"/>
</dbReference>
<dbReference type="InterPro" id="IPR052016">
    <property type="entry name" value="Bact_Sigma-Reg"/>
</dbReference>
<dbReference type="PANTHER" id="PTHR43156">
    <property type="entry name" value="STAGE II SPORULATION PROTEIN E-RELATED"/>
    <property type="match status" value="1"/>
</dbReference>
<dbReference type="InterPro" id="IPR036457">
    <property type="entry name" value="PPM-type-like_dom_sf"/>
</dbReference>
<evidence type="ECO:0000313" key="4">
    <source>
        <dbReference type="EMBL" id="GHJ31309.1"/>
    </source>
</evidence>
<dbReference type="Proteomes" id="UP001054854">
    <property type="component" value="Unassembled WGS sequence"/>
</dbReference>
<dbReference type="SUPFAM" id="SSF55785">
    <property type="entry name" value="PYP-like sensor domain (PAS domain)"/>
    <property type="match status" value="2"/>
</dbReference>
<evidence type="ECO:0000313" key="5">
    <source>
        <dbReference type="Proteomes" id="UP001054854"/>
    </source>
</evidence>
<feature type="region of interest" description="Disordered" evidence="2">
    <location>
        <begin position="1"/>
        <end position="31"/>
    </location>
</feature>
<dbReference type="SUPFAM" id="SSF55874">
    <property type="entry name" value="ATPase domain of HSP90 chaperone/DNA topoisomerase II/histidine kinase"/>
    <property type="match status" value="1"/>
</dbReference>
<feature type="compositionally biased region" description="Polar residues" evidence="2">
    <location>
        <begin position="21"/>
        <end position="31"/>
    </location>
</feature>
<dbReference type="Pfam" id="PF08448">
    <property type="entry name" value="PAS_4"/>
    <property type="match status" value="1"/>
</dbReference>
<organism evidence="4 5">
    <name type="scientific">Streptomyces hygroscopicus</name>
    <dbReference type="NCBI Taxonomy" id="1912"/>
    <lineage>
        <taxon>Bacteria</taxon>
        <taxon>Bacillati</taxon>
        <taxon>Actinomycetota</taxon>
        <taxon>Actinomycetes</taxon>
        <taxon>Kitasatosporales</taxon>
        <taxon>Streptomycetaceae</taxon>
        <taxon>Streptomyces</taxon>
        <taxon>Streptomyces violaceusniger group</taxon>
    </lineage>
</organism>
<keyword evidence="5" id="KW-1185">Reference proteome</keyword>
<dbReference type="PANTHER" id="PTHR43156:SF2">
    <property type="entry name" value="STAGE II SPORULATION PROTEIN E"/>
    <property type="match status" value="1"/>
</dbReference>
<dbReference type="InterPro" id="IPR001932">
    <property type="entry name" value="PPM-type_phosphatase-like_dom"/>
</dbReference>
<dbReference type="RefSeq" id="WP_236258535.1">
    <property type="nucleotide sequence ID" value="NZ_BNEK01000005.1"/>
</dbReference>
<dbReference type="InterPro" id="IPR013656">
    <property type="entry name" value="PAS_4"/>
</dbReference>
<dbReference type="EMBL" id="BNEK01000005">
    <property type="protein sequence ID" value="GHJ31309.1"/>
    <property type="molecule type" value="Genomic_DNA"/>
</dbReference>
<keyword evidence="1" id="KW-0378">Hydrolase</keyword>
<dbReference type="Gene3D" id="3.30.450.20">
    <property type="entry name" value="PAS domain"/>
    <property type="match status" value="2"/>
</dbReference>
<sequence length="813" mass="87713">MKRHDSGSAQEWGGFDETGTARATVSDDGTLTSWNEGARRLLGHTAGEVVGRPAAELLADPAPAAAEVLEARAQPRWHGTVALRHRDGHEMPVRLLAHRGSPEGDWLLVAAAPRAERPSPGAPDDALLRWAYTQSPCPMVIYDADLRLRKVNAEMSRVLGLTEAEMRGLRLPEIGGKFQDEELEAVMRQALVTGERRDVETYLRGGGEAREHAWSVEFAPLKTADGRVRGVCLAAHDTTEQYLARQRLLLLTEAGERIGSTLDIDRTAQELADVCVPRLADFASVDLLDRLDQDDELPAGPLTGPVMLRRAARQSIYEGCPESVVALGKVDSYPEVAPMVECLVAGRPVIHAPTDPTIAEWGALKPARARTLERFGVHSIMSVPIRARGTTLGVVVFVRHHTPGPFTRDDALLAEEITTRAAVCVDNARRFTRERETTLALQRSLLPQTLPRPAAVEVASRYLPAGPRTGAGGDWFDVIPLSGERVALVVGDVVGHGIQASATMGRLRTAVRTLADVDLPPDELLTHLDDLVIHLAAETGAGKTTGDMGATCLYAVYDPVSHRCSLAAAGHPAPALARPDGTVEFLPVPVGPPLGVGGLPFETMEAELPEGAVLALYTDGLMGGWERDVDEGRRLLAGALARPARSLDSTCEAIVRTLRPSEGVLDDVALLLARVRTLDAAHVATWDVPADPAFVARSRRDVTERLTEWGLDEAVFTTELVVSELITNAIQHAAPPIQLRLIHDHSLICEVSDASSTAPHLRRARTFDEGGRGLLLVARLSQRWGSRQTTEGKTIWSEQTLPVGLSAVFPDLG</sequence>
<dbReference type="InterPro" id="IPR036890">
    <property type="entry name" value="HATPase_C_sf"/>
</dbReference>
<dbReference type="Gene3D" id="3.30.565.10">
    <property type="entry name" value="Histidine kinase-like ATPase, C-terminal domain"/>
    <property type="match status" value="1"/>
</dbReference>
<feature type="domain" description="PAS" evidence="3">
    <location>
        <begin position="25"/>
        <end position="61"/>
    </location>
</feature>
<reference evidence="4" key="1">
    <citation type="submission" date="2024-05" db="EMBL/GenBank/DDBJ databases">
        <title>Whole genome shotgun sequence of Streptomyces hygroscopicus NBRC 113678.</title>
        <authorList>
            <person name="Komaki H."/>
            <person name="Tamura T."/>
        </authorList>
    </citation>
    <scope>NUCLEOTIDE SEQUENCE</scope>
    <source>
        <strain evidence="4">N11-34</strain>
    </source>
</reference>
<dbReference type="SMART" id="SM00331">
    <property type="entry name" value="PP2C_SIG"/>
    <property type="match status" value="1"/>
</dbReference>
<dbReference type="Pfam" id="PF13581">
    <property type="entry name" value="HATPase_c_2"/>
    <property type="match status" value="1"/>
</dbReference>
<name>A0ABQ3U6S9_STRHY</name>
<dbReference type="NCBIfam" id="TIGR00229">
    <property type="entry name" value="sensory_box"/>
    <property type="match status" value="2"/>
</dbReference>
<dbReference type="SMART" id="SM00091">
    <property type="entry name" value="PAS"/>
    <property type="match status" value="2"/>
</dbReference>
<evidence type="ECO:0000256" key="1">
    <source>
        <dbReference type="ARBA" id="ARBA00022801"/>
    </source>
</evidence>
<dbReference type="CDD" id="cd00130">
    <property type="entry name" value="PAS"/>
    <property type="match status" value="2"/>
</dbReference>
<accession>A0ABQ3U6S9</accession>
<dbReference type="SUPFAM" id="SSF55781">
    <property type="entry name" value="GAF domain-like"/>
    <property type="match status" value="1"/>
</dbReference>
<comment type="caution">
    <text evidence="4">The sequence shown here is derived from an EMBL/GenBank/DDBJ whole genome shotgun (WGS) entry which is preliminary data.</text>
</comment>
<feature type="domain" description="PAS" evidence="3">
    <location>
        <begin position="124"/>
        <end position="206"/>
    </location>
</feature>
<dbReference type="Pfam" id="PF13426">
    <property type="entry name" value="PAS_9"/>
    <property type="match status" value="1"/>
</dbReference>
<dbReference type="Pfam" id="PF07228">
    <property type="entry name" value="SpoIIE"/>
    <property type="match status" value="1"/>
</dbReference>